<gene>
    <name evidence="3" type="ORF">JOL79_15175</name>
</gene>
<dbReference type="PANTHER" id="PTHR36933:SF1">
    <property type="entry name" value="SLL0788 PROTEIN"/>
    <property type="match status" value="1"/>
</dbReference>
<dbReference type="InterPro" id="IPR005183">
    <property type="entry name" value="DUF305_CopM-like"/>
</dbReference>
<sequence length="220" mass="22134">MIAMALLTGCGGTADRNGAAPASAAASAPVSAPASAAASPSEPAAVGTATADGQGSPGADPAASAPADAAAGPNAADVSFARKMIPHHLQALDMASLARTNAGDQWVRDLASRLAETRDAQVRELKGWLDAWGEEPLPRDQPMPGMQSAAKIAALAKASGGAFDRMFITMMIEHHKGAVALARSERNGGAFDGTKAMADSIATTGAAEIAEMKAYLAKLK</sequence>
<dbReference type="Pfam" id="PF03713">
    <property type="entry name" value="DUF305"/>
    <property type="match status" value="1"/>
</dbReference>
<evidence type="ECO:0000259" key="2">
    <source>
        <dbReference type="Pfam" id="PF03713"/>
    </source>
</evidence>
<dbReference type="PANTHER" id="PTHR36933">
    <property type="entry name" value="SLL0788 PROTEIN"/>
    <property type="match status" value="1"/>
</dbReference>
<keyword evidence="4" id="KW-1185">Reference proteome</keyword>
<name>A0A940WQA7_9ACTN</name>
<evidence type="ECO:0000256" key="1">
    <source>
        <dbReference type="SAM" id="MobiDB-lite"/>
    </source>
</evidence>
<protein>
    <submittedName>
        <fullName evidence="3">DUF305 domain-containing protein</fullName>
    </submittedName>
</protein>
<organism evidence="3 4">
    <name type="scientific">Microbispora oryzae</name>
    <dbReference type="NCBI Taxonomy" id="2806554"/>
    <lineage>
        <taxon>Bacteria</taxon>
        <taxon>Bacillati</taxon>
        <taxon>Actinomycetota</taxon>
        <taxon>Actinomycetes</taxon>
        <taxon>Streptosporangiales</taxon>
        <taxon>Streptosporangiaceae</taxon>
        <taxon>Microbispora</taxon>
    </lineage>
</organism>
<proteinExistence type="predicted"/>
<dbReference type="EMBL" id="JAFCNB010000007">
    <property type="protein sequence ID" value="MBP2705156.1"/>
    <property type="molecule type" value="Genomic_DNA"/>
</dbReference>
<evidence type="ECO:0000313" key="4">
    <source>
        <dbReference type="Proteomes" id="UP000674234"/>
    </source>
</evidence>
<dbReference type="AlphaFoldDB" id="A0A940WQA7"/>
<evidence type="ECO:0000313" key="3">
    <source>
        <dbReference type="EMBL" id="MBP2705156.1"/>
    </source>
</evidence>
<feature type="region of interest" description="Disordered" evidence="1">
    <location>
        <begin position="17"/>
        <end position="71"/>
    </location>
</feature>
<feature type="domain" description="DUF305" evidence="2">
    <location>
        <begin position="77"/>
        <end position="216"/>
    </location>
</feature>
<dbReference type="Proteomes" id="UP000674234">
    <property type="component" value="Unassembled WGS sequence"/>
</dbReference>
<accession>A0A940WQA7</accession>
<reference evidence="3" key="1">
    <citation type="submission" date="2021-02" db="EMBL/GenBank/DDBJ databases">
        <title>Draft genome sequence of Microbispora sp. RL4-1S isolated from rice leaves in Thailand.</title>
        <authorList>
            <person name="Muangham S."/>
            <person name="Duangmal K."/>
        </authorList>
    </citation>
    <scope>NUCLEOTIDE SEQUENCE</scope>
    <source>
        <strain evidence="3">RL4-1S</strain>
    </source>
</reference>
<dbReference type="Gene3D" id="1.20.1260.10">
    <property type="match status" value="1"/>
</dbReference>
<comment type="caution">
    <text evidence="3">The sequence shown here is derived from an EMBL/GenBank/DDBJ whole genome shotgun (WGS) entry which is preliminary data.</text>
</comment>
<dbReference type="InterPro" id="IPR012347">
    <property type="entry name" value="Ferritin-like"/>
</dbReference>
<feature type="compositionally biased region" description="Low complexity" evidence="1">
    <location>
        <begin position="19"/>
        <end position="71"/>
    </location>
</feature>